<name>A0A9P9F2T5_9HYPO</name>
<dbReference type="Pfam" id="PF20183">
    <property type="entry name" value="DUF6546"/>
    <property type="match status" value="1"/>
</dbReference>
<dbReference type="OrthoDB" id="3728558at2759"/>
<dbReference type="EMBL" id="JAGMUU010000005">
    <property type="protein sequence ID" value="KAH7151879.1"/>
    <property type="molecule type" value="Genomic_DNA"/>
</dbReference>
<comment type="caution">
    <text evidence="2">The sequence shown here is derived from an EMBL/GenBank/DDBJ whole genome shotgun (WGS) entry which is preliminary data.</text>
</comment>
<dbReference type="Proteomes" id="UP000717696">
    <property type="component" value="Unassembled WGS sequence"/>
</dbReference>
<accession>A0A9P9F2T5</accession>
<reference evidence="2" key="1">
    <citation type="journal article" date="2021" name="Nat. Commun.">
        <title>Genetic determinants of endophytism in the Arabidopsis root mycobiome.</title>
        <authorList>
            <person name="Mesny F."/>
            <person name="Miyauchi S."/>
            <person name="Thiergart T."/>
            <person name="Pickel B."/>
            <person name="Atanasova L."/>
            <person name="Karlsson M."/>
            <person name="Huettel B."/>
            <person name="Barry K.W."/>
            <person name="Haridas S."/>
            <person name="Chen C."/>
            <person name="Bauer D."/>
            <person name="Andreopoulos W."/>
            <person name="Pangilinan J."/>
            <person name="LaButti K."/>
            <person name="Riley R."/>
            <person name="Lipzen A."/>
            <person name="Clum A."/>
            <person name="Drula E."/>
            <person name="Henrissat B."/>
            <person name="Kohler A."/>
            <person name="Grigoriev I.V."/>
            <person name="Martin F.M."/>
            <person name="Hacquard S."/>
        </authorList>
    </citation>
    <scope>NUCLEOTIDE SEQUENCE</scope>
    <source>
        <strain evidence="2">MPI-CAGE-AT-0021</strain>
    </source>
</reference>
<feature type="domain" description="DUF6546" evidence="1">
    <location>
        <begin position="254"/>
        <end position="414"/>
    </location>
</feature>
<gene>
    <name evidence="2" type="ORF">B0J13DRAFT_582833</name>
</gene>
<sequence length="452" mass="52344">MEIRLMTLETITSQMLPGWASFASVCKEWQLVNERSNFRRLWLELSSLNDFSLHVIRQRKLVRYILFEIELPRYTCETCGDIGQFRERTVRDSPIIWQGIRDLFSILSTWAKTGDLVLELEVYSPSDSEHWFKHDYFAYEDEDNEDVTSMHEVGSGWHHSRHGWVNGRQVKHPLLAALPSLFEMVSLVAEKPATVCAVTGLVIRRNLRRCLIPVALQRILDGLCRLEHFVFEPWRAWHPQIGALLDEHLIQSHLPKTLKTVSIFEDFDELIHANNIQQPNVMDAIFEDMADYRVADRMVGEAFVSRSLDLEELSVSYTVDAAHFFEACTPALTWQNLRSLALTSHHLHVRSQRRIRYLLRNSGTAALQMPSPRLLVIWSGFKGSACAFNYQVDRECASMTWWSTWDLAVTSDTMEEAIISHGDAIHHLNLPCKVVTPISLRQMRKRAYQRII</sequence>
<dbReference type="InterPro" id="IPR046676">
    <property type="entry name" value="DUF6546"/>
</dbReference>
<protein>
    <recommendedName>
        <fullName evidence="1">DUF6546 domain-containing protein</fullName>
    </recommendedName>
</protein>
<evidence type="ECO:0000313" key="3">
    <source>
        <dbReference type="Proteomes" id="UP000717696"/>
    </source>
</evidence>
<dbReference type="AlphaFoldDB" id="A0A9P9F2T5"/>
<evidence type="ECO:0000259" key="1">
    <source>
        <dbReference type="Pfam" id="PF20183"/>
    </source>
</evidence>
<organism evidence="2 3">
    <name type="scientific">Dactylonectria estremocensis</name>
    <dbReference type="NCBI Taxonomy" id="1079267"/>
    <lineage>
        <taxon>Eukaryota</taxon>
        <taxon>Fungi</taxon>
        <taxon>Dikarya</taxon>
        <taxon>Ascomycota</taxon>
        <taxon>Pezizomycotina</taxon>
        <taxon>Sordariomycetes</taxon>
        <taxon>Hypocreomycetidae</taxon>
        <taxon>Hypocreales</taxon>
        <taxon>Nectriaceae</taxon>
        <taxon>Dactylonectria</taxon>
    </lineage>
</organism>
<evidence type="ECO:0000313" key="2">
    <source>
        <dbReference type="EMBL" id="KAH7151879.1"/>
    </source>
</evidence>
<keyword evidence="3" id="KW-1185">Reference proteome</keyword>
<proteinExistence type="predicted"/>